<feature type="transmembrane region" description="Helical" evidence="1">
    <location>
        <begin position="44"/>
        <end position="65"/>
    </location>
</feature>
<keyword evidence="1" id="KW-0812">Transmembrane</keyword>
<dbReference type="Proteomes" id="UP000265419">
    <property type="component" value="Unassembled WGS sequence"/>
</dbReference>
<dbReference type="AlphaFoldDB" id="A0A399J7T3"/>
<feature type="transmembrane region" description="Helical" evidence="1">
    <location>
        <begin position="130"/>
        <end position="153"/>
    </location>
</feature>
<feature type="transmembrane region" description="Helical" evidence="1">
    <location>
        <begin position="77"/>
        <end position="101"/>
    </location>
</feature>
<gene>
    <name evidence="2" type="ORF">DWB68_14000</name>
</gene>
<dbReference type="RefSeq" id="WP_119425736.1">
    <property type="nucleotide sequence ID" value="NZ_QQXK01000034.1"/>
</dbReference>
<feature type="transmembrane region" description="Helical" evidence="1">
    <location>
        <begin position="272"/>
        <end position="291"/>
    </location>
</feature>
<evidence type="ECO:0008006" key="4">
    <source>
        <dbReference type="Google" id="ProtNLM"/>
    </source>
</evidence>
<protein>
    <recommendedName>
        <fullName evidence="4">ABC transporter permease</fullName>
    </recommendedName>
</protein>
<evidence type="ECO:0000313" key="2">
    <source>
        <dbReference type="EMBL" id="RII41180.1"/>
    </source>
</evidence>
<proteinExistence type="predicted"/>
<accession>A0A399J7T3</accession>
<evidence type="ECO:0000256" key="1">
    <source>
        <dbReference type="SAM" id="Phobius"/>
    </source>
</evidence>
<keyword evidence="1" id="KW-0472">Membrane</keyword>
<reference evidence="2 3" key="1">
    <citation type="submission" date="2018-07" db="EMBL/GenBank/DDBJ databases">
        <title>Arthrobacter sp. nov., isolated from raw cow's milk with high bacterial count.</title>
        <authorList>
            <person name="Hahne J."/>
            <person name="Isele D."/>
            <person name="Lipski A."/>
        </authorList>
    </citation>
    <scope>NUCLEOTIDE SEQUENCE [LARGE SCALE GENOMIC DNA]</scope>
    <source>
        <strain evidence="2 3">JZ R-35</strain>
    </source>
</reference>
<feature type="transmembrane region" description="Helical" evidence="1">
    <location>
        <begin position="173"/>
        <end position="193"/>
    </location>
</feature>
<name>A0A399J7T3_9MICC</name>
<keyword evidence="3" id="KW-1185">Reference proteome</keyword>
<organism evidence="2 3">
    <name type="scientific">Galactobacter valiniphilus</name>
    <dbReference type="NCBI Taxonomy" id="2676122"/>
    <lineage>
        <taxon>Bacteria</taxon>
        <taxon>Bacillati</taxon>
        <taxon>Actinomycetota</taxon>
        <taxon>Actinomycetes</taxon>
        <taxon>Micrococcales</taxon>
        <taxon>Micrococcaceae</taxon>
        <taxon>Galactobacter</taxon>
    </lineage>
</organism>
<dbReference type="EMBL" id="QQXK01000034">
    <property type="protein sequence ID" value="RII41180.1"/>
    <property type="molecule type" value="Genomic_DNA"/>
</dbReference>
<feature type="transmembrane region" description="Helical" evidence="1">
    <location>
        <begin position="200"/>
        <end position="221"/>
    </location>
</feature>
<comment type="caution">
    <text evidence="2">The sequence shown here is derived from an EMBL/GenBank/DDBJ whole genome shotgun (WGS) entry which is preliminary data.</text>
</comment>
<evidence type="ECO:0000313" key="3">
    <source>
        <dbReference type="Proteomes" id="UP000265419"/>
    </source>
</evidence>
<sequence>MSVQGAYTRDTVPENPSLAGARVTFWRVLRSEWRKLWSLRSATILLLSGAVVMVLFSAGVSFAIGSQAGEYEVKAPWFLVAQMGGLGLQIGALLVAANAVVQLAGEYTTHTAVSSYSAVPRRGLVYGAKVLLHAVLGFVFGTAMYALASLVSALAFNLTGMGAQSDGRMLNEALISGLYVMVIVCMALGLGALMRNTTGAVVTVAVFVYVISNVLVGLAFMGNKFVGWISNHLPTAAVDALRPSASLLSGATTEDIEAAGMTAVDRLATWDVWLMIGFWVIVPLVLGYVATVRRAVR</sequence>
<keyword evidence="1" id="KW-1133">Transmembrane helix</keyword>